<dbReference type="Pfam" id="PF02518">
    <property type="entry name" value="HATPase_c"/>
    <property type="match status" value="1"/>
</dbReference>
<evidence type="ECO:0000256" key="10">
    <source>
        <dbReference type="ARBA" id="ARBA00023136"/>
    </source>
</evidence>
<dbReference type="InterPro" id="IPR004358">
    <property type="entry name" value="Sig_transdc_His_kin-like_C"/>
</dbReference>
<dbReference type="PROSITE" id="PS50885">
    <property type="entry name" value="HAMP"/>
    <property type="match status" value="1"/>
</dbReference>
<evidence type="ECO:0000256" key="4">
    <source>
        <dbReference type="ARBA" id="ARBA00022553"/>
    </source>
</evidence>
<comment type="subcellular location">
    <subcellularLocation>
        <location evidence="2">Cell membrane</location>
    </subcellularLocation>
</comment>
<gene>
    <name evidence="14" type="ORF">Pmi06nite_78900</name>
</gene>
<keyword evidence="9" id="KW-0902">Two-component regulatory system</keyword>
<dbReference type="InterPro" id="IPR036097">
    <property type="entry name" value="HisK_dim/P_sf"/>
</dbReference>
<dbReference type="SUPFAM" id="SSF47384">
    <property type="entry name" value="Homodimeric domain of signal transducing histidine kinase"/>
    <property type="match status" value="1"/>
</dbReference>
<evidence type="ECO:0000256" key="5">
    <source>
        <dbReference type="ARBA" id="ARBA00022679"/>
    </source>
</evidence>
<evidence type="ECO:0000256" key="9">
    <source>
        <dbReference type="ARBA" id="ARBA00023012"/>
    </source>
</evidence>
<reference evidence="14 15" key="1">
    <citation type="submission" date="2021-01" db="EMBL/GenBank/DDBJ databases">
        <title>Whole genome shotgun sequence of Planotetraspora mira NBRC 15435.</title>
        <authorList>
            <person name="Komaki H."/>
            <person name="Tamura T."/>
        </authorList>
    </citation>
    <scope>NUCLEOTIDE SEQUENCE [LARGE SCALE GENOMIC DNA]</scope>
    <source>
        <strain evidence="14 15">NBRC 15435</strain>
    </source>
</reference>
<keyword evidence="10 11" id="KW-0472">Membrane</keyword>
<evidence type="ECO:0000313" key="15">
    <source>
        <dbReference type="Proteomes" id="UP000650628"/>
    </source>
</evidence>
<keyword evidence="7" id="KW-0418">Kinase</keyword>
<evidence type="ECO:0000256" key="11">
    <source>
        <dbReference type="SAM" id="Phobius"/>
    </source>
</evidence>
<evidence type="ECO:0000256" key="3">
    <source>
        <dbReference type="ARBA" id="ARBA00012438"/>
    </source>
</evidence>
<dbReference type="Pfam" id="PF00512">
    <property type="entry name" value="HisKA"/>
    <property type="match status" value="1"/>
</dbReference>
<dbReference type="PANTHER" id="PTHR45436:SF5">
    <property type="entry name" value="SENSOR HISTIDINE KINASE TRCS"/>
    <property type="match status" value="1"/>
</dbReference>
<dbReference type="SUPFAM" id="SSF55874">
    <property type="entry name" value="ATPase domain of HSP90 chaperone/DNA topoisomerase II/histidine kinase"/>
    <property type="match status" value="1"/>
</dbReference>
<evidence type="ECO:0000256" key="1">
    <source>
        <dbReference type="ARBA" id="ARBA00000085"/>
    </source>
</evidence>
<dbReference type="InterPro" id="IPR005467">
    <property type="entry name" value="His_kinase_dom"/>
</dbReference>
<evidence type="ECO:0000259" key="13">
    <source>
        <dbReference type="PROSITE" id="PS50885"/>
    </source>
</evidence>
<dbReference type="PRINTS" id="PR00344">
    <property type="entry name" value="BCTRLSENSOR"/>
</dbReference>
<keyword evidence="15" id="KW-1185">Reference proteome</keyword>
<dbReference type="Gene3D" id="1.10.287.130">
    <property type="match status" value="1"/>
</dbReference>
<keyword evidence="8 11" id="KW-1133">Transmembrane helix</keyword>
<evidence type="ECO:0000256" key="7">
    <source>
        <dbReference type="ARBA" id="ARBA00022777"/>
    </source>
</evidence>
<dbReference type="Gene3D" id="6.10.340.10">
    <property type="match status" value="1"/>
</dbReference>
<dbReference type="CDD" id="cd06225">
    <property type="entry name" value="HAMP"/>
    <property type="match status" value="1"/>
</dbReference>
<feature type="transmembrane region" description="Helical" evidence="11">
    <location>
        <begin position="174"/>
        <end position="195"/>
    </location>
</feature>
<dbReference type="PROSITE" id="PS50109">
    <property type="entry name" value="HIS_KIN"/>
    <property type="match status" value="1"/>
</dbReference>
<protein>
    <recommendedName>
        <fullName evidence="3">histidine kinase</fullName>
        <ecNumber evidence="3">2.7.13.3</ecNumber>
    </recommendedName>
</protein>
<feature type="domain" description="HAMP" evidence="13">
    <location>
        <begin position="196"/>
        <end position="249"/>
    </location>
</feature>
<evidence type="ECO:0000256" key="8">
    <source>
        <dbReference type="ARBA" id="ARBA00022989"/>
    </source>
</evidence>
<dbReference type="SMART" id="SM00388">
    <property type="entry name" value="HisKA"/>
    <property type="match status" value="1"/>
</dbReference>
<dbReference type="InterPro" id="IPR003661">
    <property type="entry name" value="HisK_dim/P_dom"/>
</dbReference>
<dbReference type="CDD" id="cd00082">
    <property type="entry name" value="HisKA"/>
    <property type="match status" value="1"/>
</dbReference>
<dbReference type="Proteomes" id="UP000650628">
    <property type="component" value="Unassembled WGS sequence"/>
</dbReference>
<dbReference type="InterPro" id="IPR003594">
    <property type="entry name" value="HATPase_dom"/>
</dbReference>
<dbReference type="AlphaFoldDB" id="A0A8J3TWL8"/>
<evidence type="ECO:0000256" key="6">
    <source>
        <dbReference type="ARBA" id="ARBA00022692"/>
    </source>
</evidence>
<organism evidence="14 15">
    <name type="scientific">Planotetraspora mira</name>
    <dbReference type="NCBI Taxonomy" id="58121"/>
    <lineage>
        <taxon>Bacteria</taxon>
        <taxon>Bacillati</taxon>
        <taxon>Actinomycetota</taxon>
        <taxon>Actinomycetes</taxon>
        <taxon>Streptosporangiales</taxon>
        <taxon>Streptosporangiaceae</taxon>
        <taxon>Planotetraspora</taxon>
    </lineage>
</organism>
<evidence type="ECO:0000256" key="2">
    <source>
        <dbReference type="ARBA" id="ARBA00004236"/>
    </source>
</evidence>
<feature type="transmembrane region" description="Helical" evidence="11">
    <location>
        <begin position="28"/>
        <end position="51"/>
    </location>
</feature>
<dbReference type="InterPro" id="IPR003660">
    <property type="entry name" value="HAMP_dom"/>
</dbReference>
<dbReference type="PANTHER" id="PTHR45436">
    <property type="entry name" value="SENSOR HISTIDINE KINASE YKOH"/>
    <property type="match status" value="1"/>
</dbReference>
<keyword evidence="4" id="KW-0597">Phosphoprotein</keyword>
<evidence type="ECO:0000313" key="14">
    <source>
        <dbReference type="EMBL" id="GII34448.1"/>
    </source>
</evidence>
<dbReference type="InterPro" id="IPR036890">
    <property type="entry name" value="HATPase_C_sf"/>
</dbReference>
<dbReference type="Pfam" id="PF00672">
    <property type="entry name" value="HAMP"/>
    <property type="match status" value="1"/>
</dbReference>
<keyword evidence="5" id="KW-0808">Transferase</keyword>
<proteinExistence type="predicted"/>
<dbReference type="GO" id="GO:0000155">
    <property type="term" value="F:phosphorelay sensor kinase activity"/>
    <property type="evidence" value="ECO:0007669"/>
    <property type="project" value="InterPro"/>
</dbReference>
<evidence type="ECO:0000259" key="12">
    <source>
        <dbReference type="PROSITE" id="PS50109"/>
    </source>
</evidence>
<feature type="domain" description="Histidine kinase" evidence="12">
    <location>
        <begin position="257"/>
        <end position="463"/>
    </location>
</feature>
<dbReference type="SMART" id="SM00387">
    <property type="entry name" value="HATPase_c"/>
    <property type="match status" value="1"/>
</dbReference>
<dbReference type="EMBL" id="BOOO01000050">
    <property type="protein sequence ID" value="GII34448.1"/>
    <property type="molecule type" value="Genomic_DNA"/>
</dbReference>
<accession>A0A8J3TWL8</accession>
<comment type="catalytic activity">
    <reaction evidence="1">
        <text>ATP + protein L-histidine = ADP + protein N-phospho-L-histidine.</text>
        <dbReference type="EC" id="2.7.13.3"/>
    </reaction>
</comment>
<dbReference type="EC" id="2.7.13.3" evidence="3"/>
<dbReference type="InterPro" id="IPR050428">
    <property type="entry name" value="TCS_sensor_his_kinase"/>
</dbReference>
<dbReference type="RefSeq" id="WP_203958243.1">
    <property type="nucleotide sequence ID" value="NZ_BOOO01000050.1"/>
</dbReference>
<comment type="caution">
    <text evidence="14">The sequence shown here is derived from an EMBL/GenBank/DDBJ whole genome shotgun (WGS) entry which is preliminary data.</text>
</comment>
<dbReference type="SMART" id="SM00304">
    <property type="entry name" value="HAMP"/>
    <property type="match status" value="1"/>
</dbReference>
<dbReference type="Gene3D" id="3.30.565.10">
    <property type="entry name" value="Histidine kinase-like ATPase, C-terminal domain"/>
    <property type="match status" value="1"/>
</dbReference>
<dbReference type="SUPFAM" id="SSF158472">
    <property type="entry name" value="HAMP domain-like"/>
    <property type="match status" value="1"/>
</dbReference>
<dbReference type="GO" id="GO:0005886">
    <property type="term" value="C:plasma membrane"/>
    <property type="evidence" value="ECO:0007669"/>
    <property type="project" value="UniProtKB-SubCell"/>
</dbReference>
<keyword evidence="6 11" id="KW-0812">Transmembrane</keyword>
<sequence>MDEVSKEETPGEEGMPVQLRPYSIRARFTLVTAILSVIVFTAIGVGLDFAVRTRIQDGIYADSQRLATTWIDWEPYSAPQPVTTTRIDLLQFTDSHSRVLAASKAAGHVPMSRLLPPEEDRIQHGTACTPARCVVFTVVRVPPLETTVLWSGEPHFVYAGMVQPPILSGHRLEWLTGLGITLMSAFAAWVAWWVVGRTLRPVAEIRARTAEITVGDLSLRLPQPPGRDEIAQLARTTNRTLARLEEAVNQQRQFASVVSHELRSPVSGLYTRLEEAVLYPDEVDLRETVAAALSTTKRMHAIINDILVLARLRTVVPAPHVPIDLGALVAEEAAGQANGPPVRTYTTGDLMVLGNRIQIIGVMNNLLVNACRHAETRVEVTAVGAGGYAVVNVTDDGAGIALKDRERVFEPFVRLDDGRRRDPGGSGLGLAICRDIVSAHHGTLGIEDSPRGARFVLRLPLLEADRAPMHT</sequence>
<name>A0A8J3TWL8_9ACTN</name>